<dbReference type="InterPro" id="IPR023365">
    <property type="entry name" value="Sortase_dom-sf"/>
</dbReference>
<keyword evidence="1" id="KW-0378">Hydrolase</keyword>
<gene>
    <name evidence="4" type="ORF">HMI01_24320</name>
    <name evidence="5" type="ORF">SAMN05421668_11842</name>
</gene>
<keyword evidence="3" id="KW-0812">Transmembrane</keyword>
<dbReference type="OrthoDB" id="525039at2"/>
<dbReference type="EMBL" id="BJWJ01000034">
    <property type="protein sequence ID" value="GEM05444.1"/>
    <property type="molecule type" value="Genomic_DNA"/>
</dbReference>
<feature type="active site" description="Acyl-thioester intermediate" evidence="2">
    <location>
        <position position="202"/>
    </location>
</feature>
<feature type="transmembrane region" description="Helical" evidence="3">
    <location>
        <begin position="7"/>
        <end position="28"/>
    </location>
</feature>
<reference evidence="5 6" key="1">
    <citation type="submission" date="2016-10" db="EMBL/GenBank/DDBJ databases">
        <authorList>
            <person name="de Groot N.N."/>
        </authorList>
    </citation>
    <scope>NUCLEOTIDE SEQUENCE [LARGE SCALE GENOMIC DNA]</scope>
    <source>
        <strain evidence="5 6">DSM 17074</strain>
    </source>
</reference>
<dbReference type="Pfam" id="PF04203">
    <property type="entry name" value="Sortase"/>
    <property type="match status" value="1"/>
</dbReference>
<keyword evidence="3" id="KW-1133">Transmembrane helix</keyword>
<sequence>MRLSDKIIVISLSVITLISFGHIGVNAYQLRTNPLMKVSEAVIDDSFTPYFKSSHLYRSNGFSEPRKITLNPIQSGPIGLTPTQLTIPKINVDASVEFVGETANGQMGVPENVDNVGWYKYGSKPGAQGQAVIAGHVSDRNGPSVFYDLDKLEQGDTVTITDDTGETRQFTVVGKKRYPYDTTALDDVFGPTSKQRLNLITCIGEFDRNVGTHSERLVVFTEQMNETESQK</sequence>
<dbReference type="InterPro" id="IPR005754">
    <property type="entry name" value="Sortase"/>
</dbReference>
<evidence type="ECO:0000256" key="2">
    <source>
        <dbReference type="PIRSR" id="PIRSR605754-1"/>
    </source>
</evidence>
<evidence type="ECO:0000256" key="3">
    <source>
        <dbReference type="SAM" id="Phobius"/>
    </source>
</evidence>
<dbReference type="STRING" id="306541.SAMN05421668_11842"/>
<dbReference type="EMBL" id="FPAI01000018">
    <property type="protein sequence ID" value="SFS93191.1"/>
    <property type="molecule type" value="Genomic_DNA"/>
</dbReference>
<evidence type="ECO:0000313" key="4">
    <source>
        <dbReference type="EMBL" id="GEM05444.1"/>
    </source>
</evidence>
<dbReference type="SUPFAM" id="SSF63817">
    <property type="entry name" value="Sortase"/>
    <property type="match status" value="1"/>
</dbReference>
<evidence type="ECO:0000256" key="1">
    <source>
        <dbReference type="ARBA" id="ARBA00022801"/>
    </source>
</evidence>
<evidence type="ECO:0000313" key="5">
    <source>
        <dbReference type="EMBL" id="SFS93191.1"/>
    </source>
</evidence>
<evidence type="ECO:0000313" key="7">
    <source>
        <dbReference type="Proteomes" id="UP000321773"/>
    </source>
</evidence>
<keyword evidence="3" id="KW-0472">Membrane</keyword>
<proteinExistence type="predicted"/>
<dbReference type="GO" id="GO:0016787">
    <property type="term" value="F:hydrolase activity"/>
    <property type="evidence" value="ECO:0007669"/>
    <property type="project" value="UniProtKB-KW"/>
</dbReference>
<dbReference type="InterPro" id="IPR042001">
    <property type="entry name" value="Sortase_F"/>
</dbReference>
<reference evidence="4 7" key="2">
    <citation type="submission" date="2019-07" db="EMBL/GenBank/DDBJ databases">
        <title>Whole genome shotgun sequence of Halolactibacillus miurensis NBRC 100873.</title>
        <authorList>
            <person name="Hosoyama A."/>
            <person name="Uohara A."/>
            <person name="Ohji S."/>
            <person name="Ichikawa N."/>
        </authorList>
    </citation>
    <scope>NUCLEOTIDE SEQUENCE [LARGE SCALE GENOMIC DNA]</scope>
    <source>
        <strain evidence="4 7">NBRC 100873</strain>
    </source>
</reference>
<accession>A0A1I6TVK1</accession>
<evidence type="ECO:0000313" key="6">
    <source>
        <dbReference type="Proteomes" id="UP000199139"/>
    </source>
</evidence>
<keyword evidence="7" id="KW-1185">Reference proteome</keyword>
<feature type="active site" description="Proton donor/acceptor" evidence="2">
    <location>
        <position position="136"/>
    </location>
</feature>
<organism evidence="5 6">
    <name type="scientific">Halolactibacillus miurensis</name>
    <dbReference type="NCBI Taxonomy" id="306541"/>
    <lineage>
        <taxon>Bacteria</taxon>
        <taxon>Bacillati</taxon>
        <taxon>Bacillota</taxon>
        <taxon>Bacilli</taxon>
        <taxon>Bacillales</taxon>
        <taxon>Bacillaceae</taxon>
        <taxon>Halolactibacillus</taxon>
    </lineage>
</organism>
<name>A0A1I6TVK1_9BACI</name>
<dbReference type="Proteomes" id="UP000199139">
    <property type="component" value="Unassembled WGS sequence"/>
</dbReference>
<dbReference type="CDD" id="cd05829">
    <property type="entry name" value="Sortase_F"/>
    <property type="match status" value="1"/>
</dbReference>
<dbReference type="RefSeq" id="WP_062322241.1">
    <property type="nucleotide sequence ID" value="NZ_BJWJ01000034.1"/>
</dbReference>
<dbReference type="AlphaFoldDB" id="A0A1I6TVK1"/>
<protein>
    <submittedName>
        <fullName evidence="5">LPXTG-site transpeptidase (Sortase) family protein</fullName>
    </submittedName>
</protein>
<dbReference type="Proteomes" id="UP000321773">
    <property type="component" value="Unassembled WGS sequence"/>
</dbReference>
<dbReference type="Gene3D" id="2.40.260.10">
    <property type="entry name" value="Sortase"/>
    <property type="match status" value="1"/>
</dbReference>